<gene>
    <name evidence="1" type="ORF">L210DRAFT_3415490</name>
</gene>
<accession>A0AAD4G9Q6</accession>
<proteinExistence type="predicted"/>
<protein>
    <submittedName>
        <fullName evidence="1">Uncharacterized protein</fullName>
    </submittedName>
</protein>
<reference evidence="1" key="2">
    <citation type="journal article" date="2020" name="Nat. Commun.">
        <title>Large-scale genome sequencing of mycorrhizal fungi provides insights into the early evolution of symbiotic traits.</title>
        <authorList>
            <person name="Miyauchi S."/>
            <person name="Kiss E."/>
            <person name="Kuo A."/>
            <person name="Drula E."/>
            <person name="Kohler A."/>
            <person name="Sanchez-Garcia M."/>
            <person name="Morin E."/>
            <person name="Andreopoulos B."/>
            <person name="Barry K.W."/>
            <person name="Bonito G."/>
            <person name="Buee M."/>
            <person name="Carver A."/>
            <person name="Chen C."/>
            <person name="Cichocki N."/>
            <person name="Clum A."/>
            <person name="Culley D."/>
            <person name="Crous P.W."/>
            <person name="Fauchery L."/>
            <person name="Girlanda M."/>
            <person name="Hayes R.D."/>
            <person name="Keri Z."/>
            <person name="LaButti K."/>
            <person name="Lipzen A."/>
            <person name="Lombard V."/>
            <person name="Magnuson J."/>
            <person name="Maillard F."/>
            <person name="Murat C."/>
            <person name="Nolan M."/>
            <person name="Ohm R.A."/>
            <person name="Pangilinan J."/>
            <person name="Pereira M.F."/>
            <person name="Perotto S."/>
            <person name="Peter M."/>
            <person name="Pfister S."/>
            <person name="Riley R."/>
            <person name="Sitrit Y."/>
            <person name="Stielow J.B."/>
            <person name="Szollosi G."/>
            <person name="Zifcakova L."/>
            <person name="Stursova M."/>
            <person name="Spatafora J.W."/>
            <person name="Tedersoo L."/>
            <person name="Vaario L.M."/>
            <person name="Yamada A."/>
            <person name="Yan M."/>
            <person name="Wang P."/>
            <person name="Xu J."/>
            <person name="Bruns T."/>
            <person name="Baldrian P."/>
            <person name="Vilgalys R."/>
            <person name="Dunand C."/>
            <person name="Henrissat B."/>
            <person name="Grigoriev I.V."/>
            <person name="Hibbett D."/>
            <person name="Nagy L.G."/>
            <person name="Martin F.M."/>
        </authorList>
    </citation>
    <scope>NUCLEOTIDE SEQUENCE</scope>
    <source>
        <strain evidence="1">BED1</strain>
    </source>
</reference>
<organism evidence="1 2">
    <name type="scientific">Boletus edulis BED1</name>
    <dbReference type="NCBI Taxonomy" id="1328754"/>
    <lineage>
        <taxon>Eukaryota</taxon>
        <taxon>Fungi</taxon>
        <taxon>Dikarya</taxon>
        <taxon>Basidiomycota</taxon>
        <taxon>Agaricomycotina</taxon>
        <taxon>Agaricomycetes</taxon>
        <taxon>Agaricomycetidae</taxon>
        <taxon>Boletales</taxon>
        <taxon>Boletineae</taxon>
        <taxon>Boletaceae</taxon>
        <taxon>Boletoideae</taxon>
        <taxon>Boletus</taxon>
    </lineage>
</organism>
<feature type="non-terminal residue" evidence="1">
    <location>
        <position position="1"/>
    </location>
</feature>
<name>A0AAD4G9Q6_BOLED</name>
<dbReference type="EMBL" id="WHUW01000047">
    <property type="protein sequence ID" value="KAF8431686.1"/>
    <property type="molecule type" value="Genomic_DNA"/>
</dbReference>
<dbReference type="Proteomes" id="UP001194468">
    <property type="component" value="Unassembled WGS sequence"/>
</dbReference>
<keyword evidence="2" id="KW-1185">Reference proteome</keyword>
<evidence type="ECO:0000313" key="1">
    <source>
        <dbReference type="EMBL" id="KAF8431686.1"/>
    </source>
</evidence>
<dbReference type="AlphaFoldDB" id="A0AAD4G9Q6"/>
<evidence type="ECO:0000313" key="2">
    <source>
        <dbReference type="Proteomes" id="UP001194468"/>
    </source>
</evidence>
<reference evidence="1" key="1">
    <citation type="submission" date="2019-10" db="EMBL/GenBank/DDBJ databases">
        <authorList>
            <consortium name="DOE Joint Genome Institute"/>
            <person name="Kuo A."/>
            <person name="Miyauchi S."/>
            <person name="Kiss E."/>
            <person name="Drula E."/>
            <person name="Kohler A."/>
            <person name="Sanchez-Garcia M."/>
            <person name="Andreopoulos B."/>
            <person name="Barry K.W."/>
            <person name="Bonito G."/>
            <person name="Buee M."/>
            <person name="Carver A."/>
            <person name="Chen C."/>
            <person name="Cichocki N."/>
            <person name="Clum A."/>
            <person name="Culley D."/>
            <person name="Crous P.W."/>
            <person name="Fauchery L."/>
            <person name="Girlanda M."/>
            <person name="Hayes R."/>
            <person name="Keri Z."/>
            <person name="LaButti K."/>
            <person name="Lipzen A."/>
            <person name="Lombard V."/>
            <person name="Magnuson J."/>
            <person name="Maillard F."/>
            <person name="Morin E."/>
            <person name="Murat C."/>
            <person name="Nolan M."/>
            <person name="Ohm R."/>
            <person name="Pangilinan J."/>
            <person name="Pereira M."/>
            <person name="Perotto S."/>
            <person name="Peter M."/>
            <person name="Riley R."/>
            <person name="Sitrit Y."/>
            <person name="Stielow B."/>
            <person name="Szollosi G."/>
            <person name="Zifcakova L."/>
            <person name="Stursova M."/>
            <person name="Spatafora J.W."/>
            <person name="Tedersoo L."/>
            <person name="Vaario L.-M."/>
            <person name="Yamada A."/>
            <person name="Yan M."/>
            <person name="Wang P."/>
            <person name="Xu J."/>
            <person name="Bruns T."/>
            <person name="Baldrian P."/>
            <person name="Vilgalys R."/>
            <person name="Henrissat B."/>
            <person name="Grigoriev I.V."/>
            <person name="Hibbett D."/>
            <person name="Nagy L.G."/>
            <person name="Martin F.M."/>
        </authorList>
    </citation>
    <scope>NUCLEOTIDE SEQUENCE</scope>
    <source>
        <strain evidence="1">BED1</strain>
    </source>
</reference>
<comment type="caution">
    <text evidence="1">The sequence shown here is derived from an EMBL/GenBank/DDBJ whole genome shotgun (WGS) entry which is preliminary data.</text>
</comment>
<sequence length="82" mass="9638">GPGLPRRDCEESLARHARLMLILFKPWHSVMDLRGDCTNWVDAYNLWVEDAEGMFPLKRRLIDNIHAVQECKDARDRDLSHH</sequence>